<accession>A0A0F8ZL20</accession>
<comment type="caution">
    <text evidence="1">The sequence shown here is derived from an EMBL/GenBank/DDBJ whole genome shotgun (WGS) entry which is preliminary data.</text>
</comment>
<dbReference type="EMBL" id="LAZR01062868">
    <property type="protein sequence ID" value="KKK60641.1"/>
    <property type="molecule type" value="Genomic_DNA"/>
</dbReference>
<dbReference type="AlphaFoldDB" id="A0A0F8ZL20"/>
<protein>
    <submittedName>
        <fullName evidence="1">Uncharacterized protein</fullName>
    </submittedName>
</protein>
<proteinExistence type="predicted"/>
<feature type="non-terminal residue" evidence="1">
    <location>
        <position position="1"/>
    </location>
</feature>
<reference evidence="1" key="1">
    <citation type="journal article" date="2015" name="Nature">
        <title>Complex archaea that bridge the gap between prokaryotes and eukaryotes.</title>
        <authorList>
            <person name="Spang A."/>
            <person name="Saw J.H."/>
            <person name="Jorgensen S.L."/>
            <person name="Zaremba-Niedzwiedzka K."/>
            <person name="Martijn J."/>
            <person name="Lind A.E."/>
            <person name="van Eijk R."/>
            <person name="Schleper C."/>
            <person name="Guy L."/>
            <person name="Ettema T.J."/>
        </authorList>
    </citation>
    <scope>NUCLEOTIDE SEQUENCE</scope>
</reference>
<organism evidence="1">
    <name type="scientific">marine sediment metagenome</name>
    <dbReference type="NCBI Taxonomy" id="412755"/>
    <lineage>
        <taxon>unclassified sequences</taxon>
        <taxon>metagenomes</taxon>
        <taxon>ecological metagenomes</taxon>
    </lineage>
</organism>
<gene>
    <name evidence="1" type="ORF">LCGC14_3022360</name>
</gene>
<sequence length="30" mass="3330">DGVDMSLRYTETEATEAGIIMEIELVKEDA</sequence>
<name>A0A0F8ZL20_9ZZZZ</name>
<evidence type="ECO:0000313" key="1">
    <source>
        <dbReference type="EMBL" id="KKK60641.1"/>
    </source>
</evidence>